<dbReference type="Gene3D" id="3.30.1050.10">
    <property type="entry name" value="SCP2 sterol-binding domain"/>
    <property type="match status" value="1"/>
</dbReference>
<dbReference type="PANTHER" id="PTHR10094:SF25">
    <property type="entry name" value="SCP2 STEROL-BINDING DOMAIN-CONTAINING PROTEIN 1"/>
    <property type="match status" value="1"/>
</dbReference>
<dbReference type="AlphaFoldDB" id="A0A9P5VKB9"/>
<reference evidence="2" key="1">
    <citation type="journal article" date="2020" name="Fungal Divers.">
        <title>Resolving the Mortierellaceae phylogeny through synthesis of multi-gene phylogenetics and phylogenomics.</title>
        <authorList>
            <person name="Vandepol N."/>
            <person name="Liber J."/>
            <person name="Desiro A."/>
            <person name="Na H."/>
            <person name="Kennedy M."/>
            <person name="Barry K."/>
            <person name="Grigoriev I.V."/>
            <person name="Miller A.N."/>
            <person name="O'Donnell K."/>
            <person name="Stajich J.E."/>
            <person name="Bonito G."/>
        </authorList>
    </citation>
    <scope>NUCLEOTIDE SEQUENCE</scope>
    <source>
        <strain evidence="2">NVP1</strain>
    </source>
</reference>
<dbReference type="InterPro" id="IPR003033">
    <property type="entry name" value="SCP2_sterol-bd_dom"/>
</dbReference>
<evidence type="ECO:0000313" key="3">
    <source>
        <dbReference type="Proteomes" id="UP000696485"/>
    </source>
</evidence>
<dbReference type="PANTHER" id="PTHR10094">
    <property type="entry name" value="STEROL CARRIER PROTEIN 2 SCP-2 FAMILY PROTEIN"/>
    <property type="match status" value="1"/>
</dbReference>
<dbReference type="Proteomes" id="UP000696485">
    <property type="component" value="Unassembled WGS sequence"/>
</dbReference>
<comment type="caution">
    <text evidence="2">The sequence shown here is derived from an EMBL/GenBank/DDBJ whole genome shotgun (WGS) entry which is preliminary data.</text>
</comment>
<keyword evidence="3" id="KW-1185">Reference proteome</keyword>
<gene>
    <name evidence="2" type="ORF">BG006_007417</name>
</gene>
<feature type="domain" description="SCP2" evidence="1">
    <location>
        <begin position="20"/>
        <end position="122"/>
    </location>
</feature>
<organism evidence="2 3">
    <name type="scientific">Podila minutissima</name>
    <dbReference type="NCBI Taxonomy" id="64525"/>
    <lineage>
        <taxon>Eukaryota</taxon>
        <taxon>Fungi</taxon>
        <taxon>Fungi incertae sedis</taxon>
        <taxon>Mucoromycota</taxon>
        <taxon>Mortierellomycotina</taxon>
        <taxon>Mortierellomycetes</taxon>
        <taxon>Mortierellales</taxon>
        <taxon>Mortierellaceae</taxon>
        <taxon>Podila</taxon>
    </lineage>
</organism>
<evidence type="ECO:0000313" key="2">
    <source>
        <dbReference type="EMBL" id="KAF9329506.1"/>
    </source>
</evidence>
<dbReference type="EMBL" id="JAAAUY010000469">
    <property type="protein sequence ID" value="KAF9329506.1"/>
    <property type="molecule type" value="Genomic_DNA"/>
</dbReference>
<dbReference type="InterPro" id="IPR036527">
    <property type="entry name" value="SCP2_sterol-bd_dom_sf"/>
</dbReference>
<protein>
    <recommendedName>
        <fullName evidence="1">SCP2 domain-containing protein</fullName>
    </recommendedName>
</protein>
<dbReference type="Pfam" id="PF02036">
    <property type="entry name" value="SCP2"/>
    <property type="match status" value="1"/>
</dbReference>
<dbReference type="FunFam" id="3.30.1050.10:FF:000001">
    <property type="entry name" value="Putative Non-specific lipid-transfer protein"/>
    <property type="match status" value="1"/>
</dbReference>
<sequence>MTVAVEGFKSSALLTQIEEHLQTLTPTQRKEQVAKVKGVFQFNVKNAEGKVQTWTFDLKNGEGSINVGTVTGKKADITIDIADQTFIDLAEGKANGQKLFMSGKIKVKGAIMLATKLETVLKGAQAQTGFKAKL</sequence>
<name>A0A9P5VKB9_9FUNG</name>
<accession>A0A9P5VKB9</accession>
<dbReference type="GO" id="GO:0005829">
    <property type="term" value="C:cytosol"/>
    <property type="evidence" value="ECO:0007669"/>
    <property type="project" value="TreeGrafter"/>
</dbReference>
<dbReference type="SUPFAM" id="SSF55718">
    <property type="entry name" value="SCP-like"/>
    <property type="match status" value="1"/>
</dbReference>
<evidence type="ECO:0000259" key="1">
    <source>
        <dbReference type="Pfam" id="PF02036"/>
    </source>
</evidence>
<proteinExistence type="predicted"/>